<comment type="subcellular location">
    <subcellularLocation>
        <location evidence="1">Cell membrane</location>
        <topology evidence="1">Multi-pass membrane protein</topology>
    </subcellularLocation>
</comment>
<dbReference type="RefSeq" id="WP_041048639.1">
    <property type="nucleotide sequence ID" value="NZ_JXAK01000028.1"/>
</dbReference>
<reference evidence="7 8" key="1">
    <citation type="submission" date="2014-12" db="EMBL/GenBank/DDBJ databases">
        <title>Draft genome sequence of Paenibacillus kamchatkensis strain B-2647.</title>
        <authorList>
            <person name="Karlyshev A.V."/>
            <person name="Kudryashova E.B."/>
        </authorList>
    </citation>
    <scope>NUCLEOTIDE SEQUENCE [LARGE SCALE GENOMIC DNA]</scope>
    <source>
        <strain evidence="7 8">VKM B-2647</strain>
    </source>
</reference>
<dbReference type="InterPro" id="IPR033480">
    <property type="entry name" value="sCache_2"/>
</dbReference>
<accession>A0ABR5AG07</accession>
<dbReference type="Proteomes" id="UP000031967">
    <property type="component" value="Unassembled WGS sequence"/>
</dbReference>
<keyword evidence="5" id="KW-0472">Membrane</keyword>
<sequence length="208" mass="23280">MSKKRNMWRLTIRKKLLGIMLVLLVLPTLAVGGISYELSAVESEKLIKDNLKNTVHMAVELTKSFDDAVKKGTMTQDEAQEKVKQMLLGPKGQDGKRPINSHINLGANGYFFILNEKGDLLGHPSLEGQNILDKKTTDGVYYIKDMIAEGKKPEGGFTTYSWPLPNSTKEAEKIAYALQAPHWGWIIAAGSYMQDYDQGVTRIFIRCC</sequence>
<dbReference type="Pfam" id="PF17200">
    <property type="entry name" value="sCache_2"/>
    <property type="match status" value="1"/>
</dbReference>
<evidence type="ECO:0000259" key="6">
    <source>
        <dbReference type="SMART" id="SM01049"/>
    </source>
</evidence>
<keyword evidence="4" id="KW-1133">Transmembrane helix</keyword>
<keyword evidence="3" id="KW-0812">Transmembrane</keyword>
<evidence type="ECO:0000256" key="3">
    <source>
        <dbReference type="ARBA" id="ARBA00022692"/>
    </source>
</evidence>
<dbReference type="EMBL" id="JXAK01000028">
    <property type="protein sequence ID" value="KIL39991.1"/>
    <property type="molecule type" value="Genomic_DNA"/>
</dbReference>
<dbReference type="SMART" id="SM01049">
    <property type="entry name" value="Cache_2"/>
    <property type="match status" value="1"/>
</dbReference>
<feature type="domain" description="Single Cache" evidence="6">
    <location>
        <begin position="43"/>
        <end position="144"/>
    </location>
</feature>
<name>A0ABR5AG07_9BACL</name>
<keyword evidence="2" id="KW-1003">Cell membrane</keyword>
<evidence type="ECO:0000313" key="7">
    <source>
        <dbReference type="EMBL" id="KIL39991.1"/>
    </source>
</evidence>
<keyword evidence="8" id="KW-1185">Reference proteome</keyword>
<dbReference type="Gene3D" id="3.30.450.20">
    <property type="entry name" value="PAS domain"/>
    <property type="match status" value="1"/>
</dbReference>
<evidence type="ECO:0000256" key="2">
    <source>
        <dbReference type="ARBA" id="ARBA00022475"/>
    </source>
</evidence>
<organism evidence="7 8">
    <name type="scientific">Gordoniibacillus kamchatkensis</name>
    <dbReference type="NCBI Taxonomy" id="1590651"/>
    <lineage>
        <taxon>Bacteria</taxon>
        <taxon>Bacillati</taxon>
        <taxon>Bacillota</taxon>
        <taxon>Bacilli</taxon>
        <taxon>Bacillales</taxon>
        <taxon>Paenibacillaceae</taxon>
        <taxon>Gordoniibacillus</taxon>
    </lineage>
</organism>
<gene>
    <name evidence="7" type="ORF">SD70_16565</name>
</gene>
<evidence type="ECO:0000256" key="5">
    <source>
        <dbReference type="ARBA" id="ARBA00023136"/>
    </source>
</evidence>
<evidence type="ECO:0000256" key="4">
    <source>
        <dbReference type="ARBA" id="ARBA00022989"/>
    </source>
</evidence>
<evidence type="ECO:0000256" key="1">
    <source>
        <dbReference type="ARBA" id="ARBA00004651"/>
    </source>
</evidence>
<protein>
    <recommendedName>
        <fullName evidence="6">Single Cache domain-containing protein</fullName>
    </recommendedName>
</protein>
<evidence type="ECO:0000313" key="8">
    <source>
        <dbReference type="Proteomes" id="UP000031967"/>
    </source>
</evidence>
<proteinExistence type="predicted"/>
<comment type="caution">
    <text evidence="7">The sequence shown here is derived from an EMBL/GenBank/DDBJ whole genome shotgun (WGS) entry which is preliminary data.</text>
</comment>